<dbReference type="Proteomes" id="UP000579153">
    <property type="component" value="Unassembled WGS sequence"/>
</dbReference>
<name>A0A7W9GEE0_9ACTN</name>
<evidence type="ECO:0000259" key="1">
    <source>
        <dbReference type="Pfam" id="PF01872"/>
    </source>
</evidence>
<comment type="caution">
    <text evidence="2">The sequence shown here is derived from an EMBL/GenBank/DDBJ whole genome shotgun (WGS) entry which is preliminary data.</text>
</comment>
<dbReference type="GO" id="GO:0009231">
    <property type="term" value="P:riboflavin biosynthetic process"/>
    <property type="evidence" value="ECO:0007669"/>
    <property type="project" value="InterPro"/>
</dbReference>
<evidence type="ECO:0000313" key="3">
    <source>
        <dbReference type="Proteomes" id="UP000579153"/>
    </source>
</evidence>
<dbReference type="SUPFAM" id="SSF53597">
    <property type="entry name" value="Dihydrofolate reductase-like"/>
    <property type="match status" value="1"/>
</dbReference>
<dbReference type="PANTHER" id="PTHR38011">
    <property type="entry name" value="DIHYDROFOLATE REDUCTASE FAMILY PROTEIN (AFU_ORTHOLOGUE AFUA_8G06820)"/>
    <property type="match status" value="1"/>
</dbReference>
<dbReference type="EMBL" id="JACHMB010000001">
    <property type="protein sequence ID" value="MBB5782108.1"/>
    <property type="molecule type" value="Genomic_DNA"/>
</dbReference>
<dbReference type="InterPro" id="IPR024072">
    <property type="entry name" value="DHFR-like_dom_sf"/>
</dbReference>
<dbReference type="InterPro" id="IPR002734">
    <property type="entry name" value="RibDG_C"/>
</dbReference>
<feature type="domain" description="Bacterial bifunctional deaminase-reductase C-terminal" evidence="1">
    <location>
        <begin position="8"/>
        <end position="188"/>
    </location>
</feature>
<dbReference type="AlphaFoldDB" id="A0A7W9GEE0"/>
<organism evidence="2 3">
    <name type="scientific">Nonomuraea jabiensis</name>
    <dbReference type="NCBI Taxonomy" id="882448"/>
    <lineage>
        <taxon>Bacteria</taxon>
        <taxon>Bacillati</taxon>
        <taxon>Actinomycetota</taxon>
        <taxon>Actinomycetes</taxon>
        <taxon>Streptosporangiales</taxon>
        <taxon>Streptosporangiaceae</taxon>
        <taxon>Nonomuraea</taxon>
    </lineage>
</organism>
<dbReference type="Pfam" id="PF01872">
    <property type="entry name" value="RibD_C"/>
    <property type="match status" value="1"/>
</dbReference>
<reference evidence="2 3" key="1">
    <citation type="submission" date="2020-08" db="EMBL/GenBank/DDBJ databases">
        <title>Sequencing the genomes of 1000 actinobacteria strains.</title>
        <authorList>
            <person name="Klenk H.-P."/>
        </authorList>
    </citation>
    <scope>NUCLEOTIDE SEQUENCE [LARGE SCALE GENOMIC DNA]</scope>
    <source>
        <strain evidence="2 3">DSM 45507</strain>
    </source>
</reference>
<dbReference type="GO" id="GO:0008703">
    <property type="term" value="F:5-amino-6-(5-phosphoribosylamino)uracil reductase activity"/>
    <property type="evidence" value="ECO:0007669"/>
    <property type="project" value="InterPro"/>
</dbReference>
<protein>
    <submittedName>
        <fullName evidence="2">Dihydrofolate reductase</fullName>
    </submittedName>
</protein>
<sequence length="220" mass="23957">MPKLRVHNFTISLDGYAAGPNQRLDAPFGDGVEGMHDWMFATRTVRAAQGLDGGTEGLDNDRILLAEQGIGATVMGRNMFGPVRGEWPDHSWTGWWGPNPPYHNDVFVMTHHLRPSFSLEGGNTFHFVDQGPEAALKLAFDAADGKDVLLAGGAATIRQFLRAGLIDEMYLVIAPIFIGGGERLFDDLDGGLDGYRCVEQASTSAATHLHITRREPRAAL</sequence>
<accession>A0A7W9GEE0</accession>
<dbReference type="PANTHER" id="PTHR38011:SF12">
    <property type="entry name" value="BIFUNCTIONAL DEAMINASE-REDUCTASE DOMAIN PROTEIN"/>
    <property type="match status" value="1"/>
</dbReference>
<dbReference type="InterPro" id="IPR050765">
    <property type="entry name" value="Riboflavin_Biosynth_HTPR"/>
</dbReference>
<dbReference type="Gene3D" id="3.40.430.10">
    <property type="entry name" value="Dihydrofolate Reductase, subunit A"/>
    <property type="match status" value="1"/>
</dbReference>
<proteinExistence type="predicted"/>
<gene>
    <name evidence="2" type="ORF">HD596_008864</name>
</gene>
<dbReference type="RefSeq" id="WP_185075278.1">
    <property type="nucleotide sequence ID" value="NZ_JACHMB010000001.1"/>
</dbReference>
<keyword evidence="3" id="KW-1185">Reference proteome</keyword>
<evidence type="ECO:0000313" key="2">
    <source>
        <dbReference type="EMBL" id="MBB5782108.1"/>
    </source>
</evidence>